<protein>
    <submittedName>
        <fullName evidence="1">Uncharacterized protein</fullName>
    </submittedName>
</protein>
<evidence type="ECO:0000313" key="1">
    <source>
        <dbReference type="EMBL" id="JAE01131.1"/>
    </source>
</evidence>
<dbReference type="AlphaFoldDB" id="A0A0A9ETG0"/>
<accession>A0A0A9ETG0</accession>
<name>A0A0A9ETG0_ARUDO</name>
<organism evidence="1">
    <name type="scientific">Arundo donax</name>
    <name type="common">Giant reed</name>
    <name type="synonym">Donax arundinaceus</name>
    <dbReference type="NCBI Taxonomy" id="35708"/>
    <lineage>
        <taxon>Eukaryota</taxon>
        <taxon>Viridiplantae</taxon>
        <taxon>Streptophyta</taxon>
        <taxon>Embryophyta</taxon>
        <taxon>Tracheophyta</taxon>
        <taxon>Spermatophyta</taxon>
        <taxon>Magnoliopsida</taxon>
        <taxon>Liliopsida</taxon>
        <taxon>Poales</taxon>
        <taxon>Poaceae</taxon>
        <taxon>PACMAD clade</taxon>
        <taxon>Arundinoideae</taxon>
        <taxon>Arundineae</taxon>
        <taxon>Arundo</taxon>
    </lineage>
</organism>
<reference evidence="1" key="1">
    <citation type="submission" date="2014-09" db="EMBL/GenBank/DDBJ databases">
        <authorList>
            <person name="Magalhaes I.L.F."/>
            <person name="Oliveira U."/>
            <person name="Santos F.R."/>
            <person name="Vidigal T.H.D.A."/>
            <person name="Brescovit A.D."/>
            <person name="Santos A.J."/>
        </authorList>
    </citation>
    <scope>NUCLEOTIDE SEQUENCE</scope>
    <source>
        <tissue evidence="1">Shoot tissue taken approximately 20 cm above the soil surface</tissue>
    </source>
</reference>
<reference evidence="1" key="2">
    <citation type="journal article" date="2015" name="Data Brief">
        <title>Shoot transcriptome of the giant reed, Arundo donax.</title>
        <authorList>
            <person name="Barrero R.A."/>
            <person name="Guerrero F.D."/>
            <person name="Moolhuijzen P."/>
            <person name="Goolsby J.A."/>
            <person name="Tidwell J."/>
            <person name="Bellgard S.E."/>
            <person name="Bellgard M.I."/>
        </authorList>
    </citation>
    <scope>NUCLEOTIDE SEQUENCE</scope>
    <source>
        <tissue evidence="1">Shoot tissue taken approximately 20 cm above the soil surface</tissue>
    </source>
</reference>
<dbReference type="EMBL" id="GBRH01196765">
    <property type="protein sequence ID" value="JAE01131.1"/>
    <property type="molecule type" value="Transcribed_RNA"/>
</dbReference>
<sequence>MSCSFNWLFLIEVNPSKFVLGESLACSFAHCAVLCANWKVSS</sequence>
<proteinExistence type="predicted"/>